<dbReference type="InterPro" id="IPR034086">
    <property type="entry name" value="PMEI_plant"/>
</dbReference>
<dbReference type="SUPFAM" id="SSF53098">
    <property type="entry name" value="Ribonuclease H-like"/>
    <property type="match status" value="2"/>
</dbReference>
<dbReference type="EMBL" id="JAGKQM010000003">
    <property type="protein sequence ID" value="KAH0934321.1"/>
    <property type="molecule type" value="Genomic_DNA"/>
</dbReference>
<feature type="region of interest" description="Disordered" evidence="6">
    <location>
        <begin position="19"/>
        <end position="51"/>
    </location>
</feature>
<comment type="subcellular location">
    <subcellularLocation>
        <location evidence="1">Nucleus</location>
    </subcellularLocation>
</comment>
<keyword evidence="4" id="KW-0862">Zinc</keyword>
<sequence>MYIDILIHFASCGLSSGMKKKQKLDDDSVDDDKHKHVVDSPPHEEEEEDKEVVEKRRYRSMAKVAIGYSINPTVENSTITDMVHIVCPTFTLDTSKLQNAILQLYQEGKEKIKNLLKDAQGKLTLSCEWMVLGDWKWTSEDIVGPILHQDFMVISVYFADENFKMRKWILSYHPHPPEDMKVKDVYLDSFKNVVKDYEIESKVSTLLVPNNLDLGLDGFIKWIEEVRGETHQINPNVFLIYCCSDMFRLMVDDMYKDVRISCLMDRVRILLGWESDGRLYPTHWTYTLNKLQTAVDMEAKDVFEDEKYDYYDYPSDEEWIRIRTFCKLTASDIRPLPECAVEPTPRCIFYMFEDELEEEEEKKPDGYGDFAFFQEYLKFGGCCSREFHESELDSYFKEPVLEWKKDFDALEWWRKESSKYPILSRVVRDILSIPISRGTSTRAYVADKRECPEFIVALEGKLLNAMIINSDDSEYDFEDDDEEEETDVHNAMPYWLQINPVTIRKEILKIHEAQKIKAKKFLKDFQGKLTLSYEWILSRNESTRDFVCLTAHFIDDNWTVRHWILGFLTGASIPLDDIYVYHFRKAVQDFEIENKVSTILLPNRDGFDEKNVDAIKKCLDSSVNKPVFVVYCCSDLFRLMVNDMYNEFSWHLYEDVRMLVGWGSLSSTNWNVRLYHLQQAVDMQKEDAFSKDEIYDDYDKPSDEEWVKIRTFCKLAGVIYKVAEEIFEGECSTSNVYFHLLAELEKPICPVATTEFEKEEEDDDEDYGDEEEKEKPDAYEGFVLFKEYLKFEGGCSREFQESELDSYLKEPVMEWNKDFKALEWWKEESQKYPILSRVARDILSIPISRATSYDAYVSEIREPPEYVRSIDAKAANAMVCGRSWSKHSSNLRNHIAASCTLKAMAFSCVTRNVFSVLPLLVILTITPQSSSFSPSDKVTTELLNQLCAKPPIDNITFCVWQTSYAITVALDLGGLVDMVLEKTRVFGNMNLSAMKELAAATTTDPYLKNTYEICVIDYELAVTAIEGAQVFARSKSYALVPQAASKALDIISSCEADLKDLKNLGAYSIRNSVFEKMCNIGSGFSNVLTS</sequence>
<reference evidence="8 9" key="1">
    <citation type="submission" date="2021-05" db="EMBL/GenBank/DDBJ databases">
        <title>Genome Assembly of Synthetic Allotetraploid Brassica napus Reveals Homoeologous Exchanges between Subgenomes.</title>
        <authorList>
            <person name="Davis J.T."/>
        </authorList>
    </citation>
    <scope>NUCLEOTIDE SEQUENCE [LARGE SCALE GENOMIC DNA]</scope>
    <source>
        <strain evidence="9">cv. Da-Ae</strain>
        <tissue evidence="8">Seedling</tissue>
    </source>
</reference>
<dbReference type="InterPro" id="IPR006501">
    <property type="entry name" value="Pectinesterase_inhib_dom"/>
</dbReference>
<dbReference type="PANTHER" id="PTHR46481">
    <property type="entry name" value="ZINC FINGER BED DOMAIN-CONTAINING PROTEIN 4"/>
    <property type="match status" value="1"/>
</dbReference>
<dbReference type="InterPro" id="IPR012337">
    <property type="entry name" value="RNaseH-like_sf"/>
</dbReference>
<dbReference type="SUPFAM" id="SSF101148">
    <property type="entry name" value="Plant invertase/pectin methylesterase inhibitor"/>
    <property type="match status" value="1"/>
</dbReference>
<organism evidence="8 9">
    <name type="scientific">Brassica napus</name>
    <name type="common">Rape</name>
    <dbReference type="NCBI Taxonomy" id="3708"/>
    <lineage>
        <taxon>Eukaryota</taxon>
        <taxon>Viridiplantae</taxon>
        <taxon>Streptophyta</taxon>
        <taxon>Embryophyta</taxon>
        <taxon>Tracheophyta</taxon>
        <taxon>Spermatophyta</taxon>
        <taxon>Magnoliopsida</taxon>
        <taxon>eudicotyledons</taxon>
        <taxon>Gunneridae</taxon>
        <taxon>Pentapetalae</taxon>
        <taxon>rosids</taxon>
        <taxon>malvids</taxon>
        <taxon>Brassicales</taxon>
        <taxon>Brassicaceae</taxon>
        <taxon>Brassiceae</taxon>
        <taxon>Brassica</taxon>
    </lineage>
</organism>
<comment type="caution">
    <text evidence="8">The sequence shown here is derived from an EMBL/GenBank/DDBJ whole genome shotgun (WGS) entry which is preliminary data.</text>
</comment>
<evidence type="ECO:0000256" key="3">
    <source>
        <dbReference type="ARBA" id="ARBA00022771"/>
    </source>
</evidence>
<feature type="domain" description="Pectinesterase inhibitor" evidence="7">
    <location>
        <begin position="938"/>
        <end position="1084"/>
    </location>
</feature>
<dbReference type="SMART" id="SM00856">
    <property type="entry name" value="PMEI"/>
    <property type="match status" value="1"/>
</dbReference>
<evidence type="ECO:0000256" key="4">
    <source>
        <dbReference type="ARBA" id="ARBA00022833"/>
    </source>
</evidence>
<dbReference type="PANTHER" id="PTHR46481:SF10">
    <property type="entry name" value="ZINC FINGER BED DOMAIN-CONTAINING PROTEIN 39"/>
    <property type="match status" value="1"/>
</dbReference>
<keyword evidence="5" id="KW-0539">Nucleus</keyword>
<evidence type="ECO:0000259" key="7">
    <source>
        <dbReference type="SMART" id="SM00856"/>
    </source>
</evidence>
<evidence type="ECO:0000256" key="2">
    <source>
        <dbReference type="ARBA" id="ARBA00022723"/>
    </source>
</evidence>
<dbReference type="InterPro" id="IPR035513">
    <property type="entry name" value="Invertase/methylesterase_inhib"/>
</dbReference>
<dbReference type="InterPro" id="IPR052035">
    <property type="entry name" value="ZnF_BED_domain_contain"/>
</dbReference>
<keyword evidence="2" id="KW-0479">Metal-binding</keyword>
<feature type="compositionally biased region" description="Acidic residues" evidence="6">
    <location>
        <begin position="757"/>
        <end position="772"/>
    </location>
</feature>
<feature type="compositionally biased region" description="Basic and acidic residues" evidence="6">
    <location>
        <begin position="23"/>
        <end position="43"/>
    </location>
</feature>
<gene>
    <name evidence="8" type="ORF">HID58_011438</name>
</gene>
<evidence type="ECO:0000256" key="1">
    <source>
        <dbReference type="ARBA" id="ARBA00004123"/>
    </source>
</evidence>
<dbReference type="CDD" id="cd15797">
    <property type="entry name" value="PMEI"/>
    <property type="match status" value="1"/>
</dbReference>
<evidence type="ECO:0000313" key="8">
    <source>
        <dbReference type="EMBL" id="KAH0934321.1"/>
    </source>
</evidence>
<dbReference type="NCBIfam" id="TIGR01614">
    <property type="entry name" value="PME_inhib"/>
    <property type="match status" value="1"/>
</dbReference>
<evidence type="ECO:0000256" key="5">
    <source>
        <dbReference type="ARBA" id="ARBA00023242"/>
    </source>
</evidence>
<dbReference type="Gene3D" id="1.20.140.40">
    <property type="entry name" value="Invertase/pectin methylesterase inhibitor family protein"/>
    <property type="match status" value="1"/>
</dbReference>
<accession>A0ABQ8DY75</accession>
<keyword evidence="9" id="KW-1185">Reference proteome</keyword>
<dbReference type="Proteomes" id="UP000824890">
    <property type="component" value="Unassembled WGS sequence"/>
</dbReference>
<evidence type="ECO:0000313" key="9">
    <source>
        <dbReference type="Proteomes" id="UP000824890"/>
    </source>
</evidence>
<dbReference type="InterPro" id="IPR008906">
    <property type="entry name" value="HATC_C_dom"/>
</dbReference>
<proteinExistence type="predicted"/>
<dbReference type="Pfam" id="PF05699">
    <property type="entry name" value="Dimer_Tnp_hAT"/>
    <property type="match status" value="2"/>
</dbReference>
<keyword evidence="3" id="KW-0863">Zinc-finger</keyword>
<name>A0ABQ8DY75_BRANA</name>
<evidence type="ECO:0000256" key="6">
    <source>
        <dbReference type="SAM" id="MobiDB-lite"/>
    </source>
</evidence>
<protein>
    <recommendedName>
        <fullName evidence="7">Pectinesterase inhibitor domain-containing protein</fullName>
    </recommendedName>
</protein>
<feature type="region of interest" description="Disordered" evidence="6">
    <location>
        <begin position="755"/>
        <end position="775"/>
    </location>
</feature>